<evidence type="ECO:0000256" key="2">
    <source>
        <dbReference type="ARBA" id="ARBA00004745"/>
    </source>
</evidence>
<accession>T0C491</accession>
<dbReference type="EC" id="2.7.1.121" evidence="3"/>
<dbReference type="OrthoDB" id="9800291at2"/>
<dbReference type="InterPro" id="IPR050861">
    <property type="entry name" value="Dihydroxyacetone_Kinase"/>
</dbReference>
<dbReference type="PANTHER" id="PTHR28629:SF4">
    <property type="entry name" value="TRIOKINASE_FMN CYCLASE"/>
    <property type="match status" value="1"/>
</dbReference>
<comment type="catalytic activity">
    <reaction evidence="1">
        <text>dihydroxyacetone + phosphoenolpyruvate = dihydroxyacetone phosphate + pyruvate</text>
        <dbReference type="Rhea" id="RHEA:18381"/>
        <dbReference type="ChEBI" id="CHEBI:15361"/>
        <dbReference type="ChEBI" id="CHEBI:16016"/>
        <dbReference type="ChEBI" id="CHEBI:57642"/>
        <dbReference type="ChEBI" id="CHEBI:58702"/>
        <dbReference type="EC" id="2.7.1.121"/>
    </reaction>
</comment>
<feature type="domain" description="DhaL" evidence="9">
    <location>
        <begin position="5"/>
        <end position="204"/>
    </location>
</feature>
<dbReference type="NCBIfam" id="TIGR02365">
    <property type="entry name" value="dha_L_ycgS"/>
    <property type="match status" value="1"/>
</dbReference>
<dbReference type="Proteomes" id="UP000829401">
    <property type="component" value="Chromosome"/>
</dbReference>
<dbReference type="GO" id="GO:0047324">
    <property type="term" value="F:phosphoenolpyruvate-glycerone phosphotransferase activity"/>
    <property type="evidence" value="ECO:0007669"/>
    <property type="project" value="UniProtKB-EC"/>
</dbReference>
<dbReference type="Pfam" id="PF02734">
    <property type="entry name" value="Dak2"/>
    <property type="match status" value="1"/>
</dbReference>
<dbReference type="GO" id="GO:0005829">
    <property type="term" value="C:cytosol"/>
    <property type="evidence" value="ECO:0007669"/>
    <property type="project" value="TreeGrafter"/>
</dbReference>
<dbReference type="GO" id="GO:0004371">
    <property type="term" value="F:glycerone kinase activity"/>
    <property type="evidence" value="ECO:0007669"/>
    <property type="project" value="InterPro"/>
</dbReference>
<evidence type="ECO:0000256" key="4">
    <source>
        <dbReference type="ARBA" id="ARBA00022679"/>
    </source>
</evidence>
<evidence type="ECO:0000256" key="5">
    <source>
        <dbReference type="ARBA" id="ARBA00022777"/>
    </source>
</evidence>
<dbReference type="SMART" id="SM01120">
    <property type="entry name" value="Dak2"/>
    <property type="match status" value="1"/>
</dbReference>
<proteinExistence type="predicted"/>
<dbReference type="PROSITE" id="PS51480">
    <property type="entry name" value="DHAL"/>
    <property type="match status" value="1"/>
</dbReference>
<keyword evidence="5 10" id="KW-0418">Kinase</keyword>
<dbReference type="InterPro" id="IPR004007">
    <property type="entry name" value="DhaL_dom"/>
</dbReference>
<evidence type="ECO:0000256" key="6">
    <source>
        <dbReference type="ARBA" id="ARBA00022798"/>
    </source>
</evidence>
<dbReference type="InterPro" id="IPR012737">
    <property type="entry name" value="DhaK_L_YcgS"/>
</dbReference>
<gene>
    <name evidence="10" type="primary">dhaL</name>
    <name evidence="10" type="ORF">K1I37_00505</name>
</gene>
<name>T0C491_ALIAG</name>
<dbReference type="Gene3D" id="1.25.40.340">
    <property type="match status" value="1"/>
</dbReference>
<keyword evidence="11" id="KW-1185">Reference proteome</keyword>
<dbReference type="SUPFAM" id="SSF101473">
    <property type="entry name" value="DhaL-like"/>
    <property type="match status" value="1"/>
</dbReference>
<comment type="function">
    <text evidence="8">ADP-binding subunit of the dihydroxyacetone kinase, which is responsible for the phosphoenolpyruvate (PEP)-dependent phosphorylation of dihydroxyacetone. DhaL-ADP is converted to DhaL-ATP via a phosphoryl group transfer from DhaM and transmits it to dihydroxyacetone binds to DhaK.</text>
</comment>
<evidence type="ECO:0000313" key="11">
    <source>
        <dbReference type="Proteomes" id="UP000829401"/>
    </source>
</evidence>
<dbReference type="EMBL" id="CP080467">
    <property type="protein sequence ID" value="UNO49085.1"/>
    <property type="molecule type" value="Genomic_DNA"/>
</dbReference>
<comment type="pathway">
    <text evidence="2">Polyol metabolism; glycerol degradation.</text>
</comment>
<dbReference type="FunFam" id="1.25.40.340:FF:000002">
    <property type="entry name" value="Dihydroxyacetone kinase, L subunit"/>
    <property type="match status" value="1"/>
</dbReference>
<protein>
    <recommendedName>
        <fullName evidence="3">phosphoenolpyruvate--glycerone phosphotransferase</fullName>
        <ecNumber evidence="3">2.7.1.121</ecNumber>
    </recommendedName>
</protein>
<keyword evidence="6" id="KW-0319">Glycerol metabolism</keyword>
<dbReference type="PANTHER" id="PTHR28629">
    <property type="entry name" value="TRIOKINASE/FMN CYCLASE"/>
    <property type="match status" value="1"/>
</dbReference>
<evidence type="ECO:0000259" key="9">
    <source>
        <dbReference type="PROSITE" id="PS51480"/>
    </source>
</evidence>
<dbReference type="InterPro" id="IPR036117">
    <property type="entry name" value="DhaL_dom_sf"/>
</dbReference>
<dbReference type="KEGG" id="aaco:K1I37_00505"/>
<evidence type="ECO:0000256" key="8">
    <source>
        <dbReference type="ARBA" id="ARBA00055771"/>
    </source>
</evidence>
<comment type="subunit">
    <text evidence="7">Homodimer. The dihydroxyacetone kinase complex is composed of a homodimer of DhaM, a homodimer of DhaK and the subunit DhaL.</text>
</comment>
<dbReference type="AlphaFoldDB" id="T0C491"/>
<dbReference type="eggNOG" id="COG1461">
    <property type="taxonomic scope" value="Bacteria"/>
</dbReference>
<dbReference type="STRING" id="1356854.N007_06565"/>
<evidence type="ECO:0000256" key="1">
    <source>
        <dbReference type="ARBA" id="ARBA00001113"/>
    </source>
</evidence>
<sequence length="212" mass="22439">MIGTQQLHELFLEISKCIHEKRDELCDLDGFAGDGDHGISMDIGWAAACRVSPTDYTDIGEYLKVCAKAFIQAVGASIGPLYGTALLRAAKYAAGKSAVSPEDCAQMILLGVEGMQERGKAKVGDKTLIDTLLPFAKTFAESINSSGPLEQKVLTALDAARDGMESTRDMVANIGRSSRHGEKSRGSLDPGAASAFVVLQAGVSMLVKTRVS</sequence>
<dbReference type="RefSeq" id="WP_021296350.1">
    <property type="nucleotide sequence ID" value="NZ_AURB01000127.1"/>
</dbReference>
<organism evidence="10 11">
    <name type="scientific">Alicyclobacillus acidoterrestris (strain ATCC 49025 / DSM 3922 / CIP 106132 / NCIMB 13137 / GD3B)</name>
    <dbReference type="NCBI Taxonomy" id="1356854"/>
    <lineage>
        <taxon>Bacteria</taxon>
        <taxon>Bacillati</taxon>
        <taxon>Bacillota</taxon>
        <taxon>Bacilli</taxon>
        <taxon>Bacillales</taxon>
        <taxon>Alicyclobacillaceae</taxon>
        <taxon>Alicyclobacillus</taxon>
    </lineage>
</organism>
<evidence type="ECO:0000256" key="3">
    <source>
        <dbReference type="ARBA" id="ARBA00012095"/>
    </source>
</evidence>
<keyword evidence="4" id="KW-0808">Transferase</keyword>
<dbReference type="GO" id="GO:0019563">
    <property type="term" value="P:glycerol catabolic process"/>
    <property type="evidence" value="ECO:0007669"/>
    <property type="project" value="TreeGrafter"/>
</dbReference>
<evidence type="ECO:0000313" key="10">
    <source>
        <dbReference type="EMBL" id="UNO49085.1"/>
    </source>
</evidence>
<accession>A0A9E6ZRH9</accession>
<reference evidence="11" key="1">
    <citation type="journal article" date="2022" name="G3 (Bethesda)">
        <title>Unveiling the complete genome sequence of Alicyclobacillus acidoterrestris DSM 3922T, a taint-producing strain.</title>
        <authorList>
            <person name="Leonardo I.C."/>
            <person name="Barreto Crespo M.T."/>
            <person name="Gaspar F.B."/>
        </authorList>
    </citation>
    <scope>NUCLEOTIDE SEQUENCE [LARGE SCALE GENOMIC DNA]</scope>
    <source>
        <strain evidence="11">DSM 3922</strain>
    </source>
</reference>
<evidence type="ECO:0000256" key="7">
    <source>
        <dbReference type="ARBA" id="ARBA00046577"/>
    </source>
</evidence>